<dbReference type="Pfam" id="PF09356">
    <property type="entry name" value="Phage_BR0599"/>
    <property type="match status" value="1"/>
</dbReference>
<evidence type="ECO:0000259" key="1">
    <source>
        <dbReference type="Pfam" id="PF09356"/>
    </source>
</evidence>
<dbReference type="AlphaFoldDB" id="A0AA35Y021"/>
<dbReference type="RefSeq" id="WP_282213678.1">
    <property type="nucleotide sequence ID" value="NZ_OX458332.1"/>
</dbReference>
<dbReference type="InterPro" id="IPR018964">
    <property type="entry name" value="Phage_phiJL001_Gp84_C"/>
</dbReference>
<evidence type="ECO:0000313" key="2">
    <source>
        <dbReference type="EMBL" id="CAI8799146.1"/>
    </source>
</evidence>
<feature type="domain" description="Bacteriophage phiJL001 Gp84 C-terminal" evidence="1">
    <location>
        <begin position="185"/>
        <end position="256"/>
    </location>
</feature>
<reference evidence="2" key="1">
    <citation type="submission" date="2023-03" db="EMBL/GenBank/DDBJ databases">
        <authorList>
            <person name="Pearce D."/>
        </authorList>
    </citation>
    <scope>NUCLEOTIDE SEQUENCE</scope>
    <source>
        <strain evidence="2">Mc</strain>
    </source>
</reference>
<accession>A0AA35Y021</accession>
<organism evidence="2 3">
    <name type="scientific">Methylococcus capsulatus</name>
    <dbReference type="NCBI Taxonomy" id="414"/>
    <lineage>
        <taxon>Bacteria</taxon>
        <taxon>Pseudomonadati</taxon>
        <taxon>Pseudomonadota</taxon>
        <taxon>Gammaproteobacteria</taxon>
        <taxon>Methylococcales</taxon>
        <taxon>Methylococcaceae</taxon>
        <taxon>Methylococcus</taxon>
    </lineage>
</organism>
<dbReference type="InterPro" id="IPR011928">
    <property type="entry name" value="Phage_phiJL001_Gp84"/>
</dbReference>
<protein>
    <recommendedName>
        <fullName evidence="1">Bacteriophage phiJL001 Gp84 C-terminal domain-containing protein</fullName>
    </recommendedName>
</protein>
<dbReference type="NCBIfam" id="TIGR02218">
    <property type="entry name" value="phg_TIGR02218"/>
    <property type="match status" value="1"/>
</dbReference>
<dbReference type="Proteomes" id="UP001158598">
    <property type="component" value="Chromosome"/>
</dbReference>
<gene>
    <name evidence="2" type="ORF">MCNOR_1536</name>
</gene>
<evidence type="ECO:0000313" key="3">
    <source>
        <dbReference type="Proteomes" id="UP001158598"/>
    </source>
</evidence>
<dbReference type="EMBL" id="OX458332">
    <property type="protein sequence ID" value="CAI8799146.1"/>
    <property type="molecule type" value="Genomic_DNA"/>
</dbReference>
<sequence length="265" mass="28303">MSYLGIEQSAHGGQPQELYRFSQGAQRWLYTSGQVAVDYQSETYQPATISRGGLEQSNELARLGLEIRMPRSLPVASLFLAAPPEGVVSVTLYRRHVGDAEFITYWKGRITGARLSGAEATLKCEPIASSLKRPGLRARYQLLCRHVLYSSGCGALKDSFRVDGTVAAVSGVTVQVAVAASRPDGYFVGGMLATTAGARMIVGHAGIDLTLVAPMVGLTAGDAVQLYAGCDHTMAHCKDRFGNLDNFGGFPFIPVKNPFTGDAIV</sequence>
<proteinExistence type="predicted"/>
<name>A0AA35Y021_METCP</name>